<dbReference type="CDD" id="cd19607">
    <property type="entry name" value="GTA_TIM-barrel-like"/>
    <property type="match status" value="1"/>
</dbReference>
<dbReference type="InterPro" id="IPR056490">
    <property type="entry name" value="Rcc01698_C"/>
</dbReference>
<name>A0A062U4Y1_9PROT</name>
<evidence type="ECO:0000259" key="2">
    <source>
        <dbReference type="Pfam" id="PF13550"/>
    </source>
</evidence>
<sequence>MAQIVFSTAGRAIGQQALPQGLNLLGRQVSGGSLGRALGNLAGRAVSDYFAPAQEGPRIKALPVMEAREGAGVPSAYGRMRIGGQVIWAACFHETKTTRRASSKGGPKMTEYDYSVSFAVALGEGPVLAVRRAWANGEPFDLSGAVHRVYGGDETQAPDPLIEMIEGAGKAPAYRGTAYIVFEDLPLEAFGNRLPQLSFEVERVPPGGAEAGLAETVTGVNMIPASGEFVYATEIVRERTVPGQERALNAWSGEARADFLVGLDQMEAALPRAKHVALTVGWFGTNVMAGACEIHPGVETRQRLTRPYAWEVAGISRGDAYLISRDAEGNANYGGTPADRAVVSAIREMVARGMKVTVSPFLFMDTPGFPWRGRIGVSADGTAAARSEVNAFVNGANGFRRFILHHAQLAADAGGVEAFLIGSEMRGLTQVRDEAGAFPFVEALVSLAAEVKALLPGVKLSYAADWTEYGAYAAGDGGGDVLFPLDALWASSNVDFVGVDWYPPMGDWRDGEAHLDALAGYGAADDPDYLAMQITGGEAYDWYYANPADREAQIRTPITDGAYGEPWIYRQKDIAGWAGHYHHERLGGVRQTTPTGWVPGAKPVRLSEIGFAAVDKGGNAPNVFYDPKSIDSALPPYSSGARDEVFQRRALATVLPYWEANPLVEAAYVWAWDGRPFPAWPLRDDVWGDGDNWARGHWLNGRSGLTTLAAVVADICARGGVKDVSTSGLSGILEGYALEGVHSVRAALEALRSAYGFDCVERDGRLVFRMTGDGPVMEVETAALVEGGLRRTRKLLDKAPARLRLTHVDLEADYQPGMAEARLAGGDPRLVQDVELPLALGRTRAGAIARALLEAASSRESASCGLPLSGLALEPGDGVRVDGGPVWRIAEISDRGMVRTLTCREDVSGAAPVRAGEIGTLPPPAPVFGNVDLVVIDAPGIPQADGTGPLVAAWADPWPGEVVVKAGLEAGAMTERARLTRPSVIGRLTAPCEAGPVGRWDRANALELVCPGGEFASLPELQVLGGGNAALLETDQGWELMQFQEAVLVGQDTWRLLGLLRGQRGSVPGAAEAGARLVLLDGAVVQASVGPEEIGLDLIWQAAGDDEAEMLSFEDRSGLPWPVAHLKARGGELSWTRRGADLPESWALPEGANSGNFAVQADSGSGFSGGITVSEAHADVPSGAVAARIAAIGADGRYGPWVSIRLGTS</sequence>
<dbReference type="STRING" id="1280941.HY2_12055"/>
<dbReference type="RefSeq" id="WP_034826081.1">
    <property type="nucleotide sequence ID" value="NZ_AWFA01000017.1"/>
</dbReference>
<dbReference type="SUPFAM" id="SSF51445">
    <property type="entry name" value="(Trans)glycosidases"/>
    <property type="match status" value="1"/>
</dbReference>
<dbReference type="InterPro" id="IPR017853">
    <property type="entry name" value="GH"/>
</dbReference>
<dbReference type="AlphaFoldDB" id="A0A062U4Y1"/>
<evidence type="ECO:0000313" key="5">
    <source>
        <dbReference type="Proteomes" id="UP000249123"/>
    </source>
</evidence>
<reference evidence="4 5" key="1">
    <citation type="submission" date="2013-04" db="EMBL/GenBank/DDBJ databases">
        <title>Hyphomonas sp. T24B3 Genome Sequencing.</title>
        <authorList>
            <person name="Lai Q."/>
            <person name="Shao Z."/>
        </authorList>
    </citation>
    <scope>NUCLEOTIDE SEQUENCE [LARGE SCALE GENOMIC DNA]</scope>
    <source>
        <strain evidence="4 5">T24B3</strain>
    </source>
</reference>
<dbReference type="eggNOG" id="COG3391">
    <property type="taxonomic scope" value="Bacteria"/>
</dbReference>
<evidence type="ECO:0000313" key="4">
    <source>
        <dbReference type="EMBL" id="RAN33649.1"/>
    </source>
</evidence>
<proteinExistence type="predicted"/>
<dbReference type="Pfam" id="PF13547">
    <property type="entry name" value="GTA_TIM"/>
    <property type="match status" value="1"/>
</dbReference>
<dbReference type="Proteomes" id="UP000249123">
    <property type="component" value="Unassembled WGS sequence"/>
</dbReference>
<comment type="caution">
    <text evidence="4">The sequence shown here is derived from an EMBL/GenBank/DDBJ whole genome shotgun (WGS) entry which is preliminary data.</text>
</comment>
<protein>
    <recommendedName>
        <fullName evidence="6">GTA TIM-barrel-like domain-containing protein</fullName>
    </recommendedName>
</protein>
<gene>
    <name evidence="4" type="ORF">HY3_12155</name>
</gene>
<feature type="domain" description="GTA TIM-barrel-like" evidence="1">
    <location>
        <begin position="398"/>
        <end position="681"/>
    </location>
</feature>
<dbReference type="Pfam" id="PF23666">
    <property type="entry name" value="Rcc01698_C"/>
    <property type="match status" value="1"/>
</dbReference>
<keyword evidence="5" id="KW-1185">Reference proteome</keyword>
<dbReference type="InterPro" id="IPR025195">
    <property type="entry name" value="GTA_TIM_dom"/>
</dbReference>
<dbReference type="InterPro" id="IPR032876">
    <property type="entry name" value="J_dom"/>
</dbReference>
<dbReference type="Pfam" id="PF13550">
    <property type="entry name" value="Phage-tail_3"/>
    <property type="match status" value="1"/>
</dbReference>
<dbReference type="Gene3D" id="3.20.20.80">
    <property type="entry name" value="Glycosidases"/>
    <property type="match status" value="1"/>
</dbReference>
<accession>A0A062U4Y1</accession>
<organism evidence="4 5">
    <name type="scientific">Hyphomonas pacifica</name>
    <dbReference type="NCBI Taxonomy" id="1280941"/>
    <lineage>
        <taxon>Bacteria</taxon>
        <taxon>Pseudomonadati</taxon>
        <taxon>Pseudomonadota</taxon>
        <taxon>Alphaproteobacteria</taxon>
        <taxon>Hyphomonadales</taxon>
        <taxon>Hyphomonadaceae</taxon>
        <taxon>Hyphomonas</taxon>
    </lineage>
</organism>
<feature type="domain" description="Rcc01698-like C-terminal" evidence="3">
    <location>
        <begin position="983"/>
        <end position="1078"/>
    </location>
</feature>
<dbReference type="OrthoDB" id="8445115at2"/>
<feature type="domain" description="Tip attachment protein J" evidence="2">
    <location>
        <begin position="743"/>
        <end position="894"/>
    </location>
</feature>
<evidence type="ECO:0000259" key="1">
    <source>
        <dbReference type="Pfam" id="PF13547"/>
    </source>
</evidence>
<dbReference type="EMBL" id="AWFB01000017">
    <property type="protein sequence ID" value="RAN33649.1"/>
    <property type="molecule type" value="Genomic_DNA"/>
</dbReference>
<evidence type="ECO:0000259" key="3">
    <source>
        <dbReference type="Pfam" id="PF23666"/>
    </source>
</evidence>
<evidence type="ECO:0008006" key="6">
    <source>
        <dbReference type="Google" id="ProtNLM"/>
    </source>
</evidence>